<accession>A0A5C7GG65</accession>
<comment type="caution">
    <text evidence="4">The sequence shown here is derived from an EMBL/GenBank/DDBJ whole genome shotgun (WGS) entry which is preliminary data.</text>
</comment>
<sequence>MIKKLQNNDIKISSQIHSVFQLSYAIEAELLGANDFPPLKRPLESYLESDNEFYGYLENNELAGVIEVERTDKHIDINSLVVKPKFFRRGIGKKLMEFTFNRFDSELFIVETGVKNKPATELYKKLGFKEMKQWNTDFGIRKILFEKRINN</sequence>
<dbReference type="EMBL" id="VRKQ01000016">
    <property type="protein sequence ID" value="TXG35641.1"/>
    <property type="molecule type" value="Genomic_DNA"/>
</dbReference>
<evidence type="ECO:0000259" key="3">
    <source>
        <dbReference type="PROSITE" id="PS51186"/>
    </source>
</evidence>
<evidence type="ECO:0000256" key="1">
    <source>
        <dbReference type="ARBA" id="ARBA00022679"/>
    </source>
</evidence>
<name>A0A5C7GG65_9FLAO</name>
<dbReference type="CDD" id="cd04301">
    <property type="entry name" value="NAT_SF"/>
    <property type="match status" value="1"/>
</dbReference>
<dbReference type="InterPro" id="IPR016181">
    <property type="entry name" value="Acyl_CoA_acyltransferase"/>
</dbReference>
<reference evidence="4 5" key="1">
    <citation type="submission" date="2019-08" db="EMBL/GenBank/DDBJ databases">
        <title>Seonamhaeicola sediminis sp. nov., isolated from marine sediment.</title>
        <authorList>
            <person name="Cao W.R."/>
        </authorList>
    </citation>
    <scope>NUCLEOTIDE SEQUENCE [LARGE SCALE GENOMIC DNA]</scope>
    <source>
        <strain evidence="4 5">1505</strain>
    </source>
</reference>
<dbReference type="AlphaFoldDB" id="A0A5C7GG65"/>
<proteinExistence type="predicted"/>
<evidence type="ECO:0000256" key="2">
    <source>
        <dbReference type="ARBA" id="ARBA00023315"/>
    </source>
</evidence>
<dbReference type="InterPro" id="IPR000182">
    <property type="entry name" value="GNAT_dom"/>
</dbReference>
<dbReference type="GO" id="GO:0016747">
    <property type="term" value="F:acyltransferase activity, transferring groups other than amino-acyl groups"/>
    <property type="evidence" value="ECO:0007669"/>
    <property type="project" value="InterPro"/>
</dbReference>
<feature type="domain" description="N-acetyltransferase" evidence="3">
    <location>
        <begin position="10"/>
        <end position="150"/>
    </location>
</feature>
<keyword evidence="5" id="KW-1185">Reference proteome</keyword>
<organism evidence="4 5">
    <name type="scientific">Seonamhaeicola maritimus</name>
    <dbReference type="NCBI Taxonomy" id="2591822"/>
    <lineage>
        <taxon>Bacteria</taxon>
        <taxon>Pseudomonadati</taxon>
        <taxon>Bacteroidota</taxon>
        <taxon>Flavobacteriia</taxon>
        <taxon>Flavobacteriales</taxon>
        <taxon>Flavobacteriaceae</taxon>
    </lineage>
</organism>
<keyword evidence="2" id="KW-0012">Acyltransferase</keyword>
<dbReference type="RefSeq" id="WP_147769249.1">
    <property type="nucleotide sequence ID" value="NZ_VRKQ01000016.1"/>
</dbReference>
<dbReference type="Pfam" id="PF00583">
    <property type="entry name" value="Acetyltransf_1"/>
    <property type="match status" value="1"/>
</dbReference>
<gene>
    <name evidence="4" type="ORF">FUA22_14140</name>
</gene>
<dbReference type="PANTHER" id="PTHR43800:SF1">
    <property type="entry name" value="PEPTIDYL-LYSINE N-ACETYLTRANSFERASE YJAB"/>
    <property type="match status" value="1"/>
</dbReference>
<dbReference type="Proteomes" id="UP000321080">
    <property type="component" value="Unassembled WGS sequence"/>
</dbReference>
<dbReference type="Gene3D" id="3.40.630.30">
    <property type="match status" value="1"/>
</dbReference>
<evidence type="ECO:0000313" key="5">
    <source>
        <dbReference type="Proteomes" id="UP000321080"/>
    </source>
</evidence>
<dbReference type="OrthoDB" id="9797456at2"/>
<evidence type="ECO:0000313" key="4">
    <source>
        <dbReference type="EMBL" id="TXG35641.1"/>
    </source>
</evidence>
<keyword evidence="1 4" id="KW-0808">Transferase</keyword>
<dbReference type="SUPFAM" id="SSF55729">
    <property type="entry name" value="Acyl-CoA N-acyltransferases (Nat)"/>
    <property type="match status" value="1"/>
</dbReference>
<dbReference type="PANTHER" id="PTHR43800">
    <property type="entry name" value="PEPTIDYL-LYSINE N-ACETYLTRANSFERASE YJAB"/>
    <property type="match status" value="1"/>
</dbReference>
<dbReference type="PROSITE" id="PS51186">
    <property type="entry name" value="GNAT"/>
    <property type="match status" value="1"/>
</dbReference>
<protein>
    <submittedName>
        <fullName evidence="4">GNAT family N-acetyltransferase</fullName>
    </submittedName>
</protein>